<evidence type="ECO:0000313" key="7">
    <source>
        <dbReference type="EMBL" id="KAF3760725.1"/>
    </source>
</evidence>
<evidence type="ECO:0000256" key="5">
    <source>
        <dbReference type="RuleBase" id="RU362121"/>
    </source>
</evidence>
<organism evidence="7 8">
    <name type="scientific">Cryphonectria parasitica (strain ATCC 38755 / EP155)</name>
    <dbReference type="NCBI Taxonomy" id="660469"/>
    <lineage>
        <taxon>Eukaryota</taxon>
        <taxon>Fungi</taxon>
        <taxon>Dikarya</taxon>
        <taxon>Ascomycota</taxon>
        <taxon>Pezizomycotina</taxon>
        <taxon>Sordariomycetes</taxon>
        <taxon>Sordariomycetidae</taxon>
        <taxon>Diaporthales</taxon>
        <taxon>Cryphonectriaceae</taxon>
        <taxon>Cryphonectria-Endothia species complex</taxon>
        <taxon>Cryphonectria</taxon>
    </lineage>
</organism>
<dbReference type="PROSITE" id="PS00191">
    <property type="entry name" value="CYTOCHROME_B5_1"/>
    <property type="match status" value="1"/>
</dbReference>
<keyword evidence="3 5" id="KW-0408">Iron</keyword>
<proteinExistence type="inferred from homology"/>
<feature type="domain" description="Cytochrome b5 heme-binding" evidence="6">
    <location>
        <begin position="2"/>
        <end position="79"/>
    </location>
</feature>
<evidence type="ECO:0000313" key="8">
    <source>
        <dbReference type="Proteomes" id="UP000803844"/>
    </source>
</evidence>
<keyword evidence="8" id="KW-1185">Reference proteome</keyword>
<dbReference type="PANTHER" id="PTHR19359:SF14">
    <property type="entry name" value="CYTOCHROME B5 A"/>
    <property type="match status" value="1"/>
</dbReference>
<sequence>MAKQFTTAEVAQHKDESNGLWIIVDTGVYDITNFLDEHPGGPKILKRMAGKDSTKQFWKYHNAKVLEKYGPKLKVGEVKEAAKL</sequence>
<dbReference type="InterPro" id="IPR036400">
    <property type="entry name" value="Cyt_B5-like_heme/steroid_sf"/>
</dbReference>
<reference evidence="7" key="1">
    <citation type="journal article" date="2020" name="Phytopathology">
        <title>Genome sequence of the chestnut blight fungus Cryphonectria parasitica EP155: A fundamental resource for an archetypical invasive plant pathogen.</title>
        <authorList>
            <person name="Crouch J.A."/>
            <person name="Dawe A."/>
            <person name="Aerts A."/>
            <person name="Barry K."/>
            <person name="Churchill A.C.L."/>
            <person name="Grimwood J."/>
            <person name="Hillman B."/>
            <person name="Milgroom M.G."/>
            <person name="Pangilinan J."/>
            <person name="Smith M."/>
            <person name="Salamov A."/>
            <person name="Schmutz J."/>
            <person name="Yadav J."/>
            <person name="Grigoriev I.V."/>
            <person name="Nuss D."/>
        </authorList>
    </citation>
    <scope>NUCLEOTIDE SEQUENCE</scope>
    <source>
        <strain evidence="7">EP155</strain>
    </source>
</reference>
<dbReference type="SMART" id="SM01117">
    <property type="entry name" value="Cyt-b5"/>
    <property type="match status" value="1"/>
</dbReference>
<dbReference type="GeneID" id="63840995"/>
<dbReference type="PROSITE" id="PS50255">
    <property type="entry name" value="CYTOCHROME_B5_2"/>
    <property type="match status" value="1"/>
</dbReference>
<dbReference type="AlphaFoldDB" id="A0A9P4XU58"/>
<dbReference type="GO" id="GO:0046872">
    <property type="term" value="F:metal ion binding"/>
    <property type="evidence" value="ECO:0007669"/>
    <property type="project" value="UniProtKB-UniRule"/>
</dbReference>
<protein>
    <submittedName>
        <fullName evidence="7">Cytochrome b5</fullName>
    </submittedName>
</protein>
<dbReference type="GO" id="GO:0016020">
    <property type="term" value="C:membrane"/>
    <property type="evidence" value="ECO:0007669"/>
    <property type="project" value="TreeGrafter"/>
</dbReference>
<dbReference type="InterPro" id="IPR018506">
    <property type="entry name" value="Cyt_B5_heme-BS"/>
</dbReference>
<comment type="similarity">
    <text evidence="4 5">Belongs to the cytochrome b5 family.</text>
</comment>
<dbReference type="PRINTS" id="PR00363">
    <property type="entry name" value="CYTOCHROMEB5"/>
</dbReference>
<dbReference type="PANTHER" id="PTHR19359">
    <property type="entry name" value="CYTOCHROME B5"/>
    <property type="match status" value="1"/>
</dbReference>
<evidence type="ECO:0000256" key="1">
    <source>
        <dbReference type="ARBA" id="ARBA00022617"/>
    </source>
</evidence>
<evidence type="ECO:0000256" key="3">
    <source>
        <dbReference type="ARBA" id="ARBA00023004"/>
    </source>
</evidence>
<dbReference type="GO" id="GO:0020037">
    <property type="term" value="F:heme binding"/>
    <property type="evidence" value="ECO:0007669"/>
    <property type="project" value="UniProtKB-UniRule"/>
</dbReference>
<comment type="caution">
    <text evidence="7">The sequence shown here is derived from an EMBL/GenBank/DDBJ whole genome shotgun (WGS) entry which is preliminary data.</text>
</comment>
<keyword evidence="2 5" id="KW-0479">Metal-binding</keyword>
<dbReference type="InterPro" id="IPR050668">
    <property type="entry name" value="Cytochrome_b5"/>
</dbReference>
<accession>A0A9P4XU58</accession>
<evidence type="ECO:0000259" key="6">
    <source>
        <dbReference type="PROSITE" id="PS50255"/>
    </source>
</evidence>
<dbReference type="SUPFAM" id="SSF55856">
    <property type="entry name" value="Cytochrome b5-like heme/steroid binding domain"/>
    <property type="match status" value="1"/>
</dbReference>
<dbReference type="Pfam" id="PF00173">
    <property type="entry name" value="Cyt-b5"/>
    <property type="match status" value="1"/>
</dbReference>
<dbReference type="OrthoDB" id="260519at2759"/>
<dbReference type="EMBL" id="MU032352">
    <property type="protein sequence ID" value="KAF3760725.1"/>
    <property type="molecule type" value="Genomic_DNA"/>
</dbReference>
<keyword evidence="1 5" id="KW-0349">Heme</keyword>
<evidence type="ECO:0000256" key="4">
    <source>
        <dbReference type="ARBA" id="ARBA00038168"/>
    </source>
</evidence>
<dbReference type="InterPro" id="IPR001199">
    <property type="entry name" value="Cyt_B5-like_heme/steroid-bd"/>
</dbReference>
<dbReference type="Gene3D" id="3.10.120.10">
    <property type="entry name" value="Cytochrome b5-like heme/steroid binding domain"/>
    <property type="match status" value="1"/>
</dbReference>
<name>A0A9P4XU58_CRYP1</name>
<dbReference type="Proteomes" id="UP000803844">
    <property type="component" value="Unassembled WGS sequence"/>
</dbReference>
<evidence type="ECO:0000256" key="2">
    <source>
        <dbReference type="ARBA" id="ARBA00022723"/>
    </source>
</evidence>
<gene>
    <name evidence="7" type="ORF">M406DRAFT_358321</name>
</gene>
<dbReference type="RefSeq" id="XP_040771704.1">
    <property type="nucleotide sequence ID" value="XM_040923866.1"/>
</dbReference>
<dbReference type="FunFam" id="3.10.120.10:FF:000007">
    <property type="entry name" value="Sulfite oxidase, mitochondrial"/>
    <property type="match status" value="1"/>
</dbReference>